<dbReference type="InterPro" id="IPR050638">
    <property type="entry name" value="AA-Vitamin_Transporters"/>
</dbReference>
<feature type="domain" description="EamA" evidence="9">
    <location>
        <begin position="143"/>
        <end position="284"/>
    </location>
</feature>
<organism evidence="10 11">
    <name type="scientific">Providencia rettgeri</name>
    <dbReference type="NCBI Taxonomy" id="587"/>
    <lineage>
        <taxon>Bacteria</taxon>
        <taxon>Pseudomonadati</taxon>
        <taxon>Pseudomonadota</taxon>
        <taxon>Gammaproteobacteria</taxon>
        <taxon>Enterobacterales</taxon>
        <taxon>Morganellaceae</taxon>
        <taxon>Providencia</taxon>
    </lineage>
</organism>
<dbReference type="InterPro" id="IPR037185">
    <property type="entry name" value="EmrE-like"/>
</dbReference>
<dbReference type="Pfam" id="PF00892">
    <property type="entry name" value="EamA"/>
    <property type="match status" value="2"/>
</dbReference>
<gene>
    <name evidence="10" type="ORF">KOF27_07070</name>
</gene>
<keyword evidence="5 8" id="KW-1133">Transmembrane helix</keyword>
<dbReference type="SUPFAM" id="SSF103481">
    <property type="entry name" value="Multidrug resistance efflux transporter EmrE"/>
    <property type="match status" value="2"/>
</dbReference>
<evidence type="ECO:0000256" key="2">
    <source>
        <dbReference type="ARBA" id="ARBA00009853"/>
    </source>
</evidence>
<evidence type="ECO:0000256" key="1">
    <source>
        <dbReference type="ARBA" id="ARBA00004651"/>
    </source>
</evidence>
<accession>A0AAJ4NLN4</accession>
<dbReference type="AlphaFoldDB" id="A0AAJ4NLN4"/>
<feature type="transmembrane region" description="Helical" evidence="8">
    <location>
        <begin position="244"/>
        <end position="261"/>
    </location>
</feature>
<comment type="subcellular location">
    <subcellularLocation>
        <location evidence="1">Cell membrane</location>
        <topology evidence="1">Multi-pass membrane protein</topology>
    </subcellularLocation>
</comment>
<feature type="transmembrane region" description="Helical" evidence="8">
    <location>
        <begin position="207"/>
        <end position="232"/>
    </location>
</feature>
<evidence type="ECO:0000256" key="7">
    <source>
        <dbReference type="ARBA" id="ARBA00040595"/>
    </source>
</evidence>
<feature type="domain" description="EamA" evidence="9">
    <location>
        <begin position="6"/>
        <end position="135"/>
    </location>
</feature>
<evidence type="ECO:0000259" key="9">
    <source>
        <dbReference type="Pfam" id="PF00892"/>
    </source>
</evidence>
<evidence type="ECO:0000256" key="5">
    <source>
        <dbReference type="ARBA" id="ARBA00022989"/>
    </source>
</evidence>
<feature type="transmembrane region" description="Helical" evidence="8">
    <location>
        <begin position="175"/>
        <end position="195"/>
    </location>
</feature>
<evidence type="ECO:0000313" key="11">
    <source>
        <dbReference type="Proteomes" id="UP000682358"/>
    </source>
</evidence>
<keyword evidence="6 8" id="KW-0472">Membrane</keyword>
<feature type="transmembrane region" description="Helical" evidence="8">
    <location>
        <begin position="267"/>
        <end position="284"/>
    </location>
</feature>
<dbReference type="EMBL" id="CP076405">
    <property type="protein sequence ID" value="QWQ22079.2"/>
    <property type="molecule type" value="Genomic_DNA"/>
</dbReference>
<feature type="transmembrane region" description="Helical" evidence="8">
    <location>
        <begin position="38"/>
        <end position="56"/>
    </location>
</feature>
<evidence type="ECO:0000256" key="4">
    <source>
        <dbReference type="ARBA" id="ARBA00022692"/>
    </source>
</evidence>
<evidence type="ECO:0000313" key="10">
    <source>
        <dbReference type="EMBL" id="QWQ22079.2"/>
    </source>
</evidence>
<dbReference type="GO" id="GO:0005886">
    <property type="term" value="C:plasma membrane"/>
    <property type="evidence" value="ECO:0007669"/>
    <property type="project" value="UniProtKB-SubCell"/>
</dbReference>
<dbReference type="PANTHER" id="PTHR32322">
    <property type="entry name" value="INNER MEMBRANE TRANSPORTER"/>
    <property type="match status" value="1"/>
</dbReference>
<keyword evidence="4 8" id="KW-0812">Transmembrane</keyword>
<feature type="transmembrane region" description="Helical" evidence="8">
    <location>
        <begin position="122"/>
        <end position="141"/>
    </location>
</feature>
<evidence type="ECO:0000256" key="3">
    <source>
        <dbReference type="ARBA" id="ARBA00022475"/>
    </source>
</evidence>
<dbReference type="PANTHER" id="PTHR32322:SF18">
    <property type="entry name" value="S-ADENOSYLMETHIONINE_S-ADENOSYLHOMOCYSTEINE TRANSPORTER"/>
    <property type="match status" value="1"/>
</dbReference>
<evidence type="ECO:0000256" key="6">
    <source>
        <dbReference type="ARBA" id="ARBA00023136"/>
    </source>
</evidence>
<feature type="transmembrane region" description="Helical" evidence="8">
    <location>
        <begin position="147"/>
        <end position="163"/>
    </location>
</feature>
<dbReference type="Proteomes" id="UP000682358">
    <property type="component" value="Chromosome"/>
</dbReference>
<keyword evidence="3" id="KW-1003">Cell membrane</keyword>
<comment type="similarity">
    <text evidence="2">Belongs to the drug/metabolite transporter (DMT) superfamily. 10 TMS drug/metabolite exporter (DME) (TC 2.A.7.3) family.</text>
</comment>
<feature type="transmembrane region" description="Helical" evidence="8">
    <location>
        <begin position="68"/>
        <end position="86"/>
    </location>
</feature>
<proteinExistence type="inferred from homology"/>
<dbReference type="InterPro" id="IPR000620">
    <property type="entry name" value="EamA_dom"/>
</dbReference>
<evidence type="ECO:0000256" key="8">
    <source>
        <dbReference type="SAM" id="Phobius"/>
    </source>
</evidence>
<name>A0AAJ4NLN4_PRORE</name>
<protein>
    <recommendedName>
        <fullName evidence="7">Threonine/homoserine exporter RhtA</fullName>
    </recommendedName>
</protein>
<reference evidence="10" key="1">
    <citation type="submission" date="2021-06" db="EMBL/GenBank/DDBJ databases">
        <title>Emergence of genetically related NDM-1-producing Providencia rettgeri strains in Argentina.</title>
        <authorList>
            <person name="Pasteran F."/>
            <person name="Meo A."/>
            <person name="Gomez S."/>
            <person name="Derdoy L."/>
            <person name="Albronoz E."/>
            <person name="Faccone D."/>
            <person name="Guerriero L."/>
            <person name="Archuby D."/>
            <person name="Tarzia A."/>
            <person name="Lopez M."/>
            <person name="Corso A."/>
        </authorList>
    </citation>
    <scope>NUCLEOTIDE SEQUENCE</scope>
    <source>
        <strain evidence="10">PreM15628</strain>
    </source>
</reference>
<feature type="transmembrane region" description="Helical" evidence="8">
    <location>
        <begin position="92"/>
        <end position="113"/>
    </location>
</feature>
<sequence>MKQIKVLLCAILISFIWGSAFPISKLAIDQVGVWAFRIYSLIISVIFLCFVFFFFSRCRFNFREFVNSIPLGFLNVFLVPILNSLALKYTEAVKASVLVYTMPVMATVVLGVINKHIETRSVFVSLLCISGIFIFISPVGISIGEMIILLSAFMWALGTILSEKITMKINLTSKVFYQNIVSFVFFILLIPFLNVDLNILSNIHSEFFMSVYIPIIYMGIANGVIVYVLWYYMIEYGGAKLSSYSILISPIISVMISSYLLDETMTISMIIGMLFILLSMLIVLSEKNKNWYWSHR</sequence>